<feature type="region of interest" description="Disordered" evidence="1">
    <location>
        <begin position="1"/>
        <end position="117"/>
    </location>
</feature>
<feature type="compositionally biased region" description="Basic and acidic residues" evidence="1">
    <location>
        <begin position="1"/>
        <end position="19"/>
    </location>
</feature>
<keyword evidence="2" id="KW-0472">Membrane</keyword>
<dbReference type="GO" id="GO:0005886">
    <property type="term" value="C:plasma membrane"/>
    <property type="evidence" value="ECO:0007669"/>
    <property type="project" value="TreeGrafter"/>
</dbReference>
<dbReference type="GO" id="GO:0004222">
    <property type="term" value="F:metalloendopeptidase activity"/>
    <property type="evidence" value="ECO:0007669"/>
    <property type="project" value="InterPro"/>
</dbReference>
<dbReference type="InterPro" id="IPR042089">
    <property type="entry name" value="Peptidase_M13_dom_2"/>
</dbReference>
<dbReference type="PROSITE" id="PS51885">
    <property type="entry name" value="NEPRILYSIN"/>
    <property type="match status" value="1"/>
</dbReference>
<dbReference type="PANTHER" id="PTHR11733">
    <property type="entry name" value="ZINC METALLOPROTEASE FAMILY M13 NEPRILYSIN-RELATED"/>
    <property type="match status" value="1"/>
</dbReference>
<dbReference type="InterPro" id="IPR024079">
    <property type="entry name" value="MetalloPept_cat_dom_sf"/>
</dbReference>
<feature type="compositionally biased region" description="Basic and acidic residues" evidence="1">
    <location>
        <begin position="44"/>
        <end position="55"/>
    </location>
</feature>
<keyword evidence="4" id="KW-1185">Reference proteome</keyword>
<dbReference type="PANTHER" id="PTHR11733:SF167">
    <property type="entry name" value="FI17812P1-RELATED"/>
    <property type="match status" value="1"/>
</dbReference>
<gene>
    <name evidence="3" type="ORF">V5799_026427</name>
</gene>
<name>A0AAQ4DIK8_AMBAM</name>
<dbReference type="GO" id="GO:0016485">
    <property type="term" value="P:protein processing"/>
    <property type="evidence" value="ECO:0007669"/>
    <property type="project" value="TreeGrafter"/>
</dbReference>
<accession>A0AAQ4DIK8</accession>
<feature type="compositionally biased region" description="Polar residues" evidence="1">
    <location>
        <begin position="80"/>
        <end position="101"/>
    </location>
</feature>
<dbReference type="Proteomes" id="UP001321473">
    <property type="component" value="Unassembled WGS sequence"/>
</dbReference>
<dbReference type="SUPFAM" id="SSF55486">
    <property type="entry name" value="Metalloproteases ('zincins'), catalytic domain"/>
    <property type="match status" value="1"/>
</dbReference>
<dbReference type="Gene3D" id="3.40.390.10">
    <property type="entry name" value="Collagenase (Catalytic Domain)"/>
    <property type="match status" value="1"/>
</dbReference>
<dbReference type="AlphaFoldDB" id="A0AAQ4DIK8"/>
<reference evidence="3 4" key="1">
    <citation type="journal article" date="2023" name="Arcadia Sci">
        <title>De novo assembly of a long-read Amblyomma americanum tick genome.</title>
        <authorList>
            <person name="Chou S."/>
            <person name="Poskanzer K.E."/>
            <person name="Rollins M."/>
            <person name="Thuy-Boun P.S."/>
        </authorList>
    </citation>
    <scope>NUCLEOTIDE SEQUENCE [LARGE SCALE GENOMIC DNA]</scope>
    <source>
        <strain evidence="3">F_SG_1</strain>
        <tissue evidence="3">Salivary glands</tissue>
    </source>
</reference>
<keyword evidence="2" id="KW-1133">Transmembrane helix</keyword>
<evidence type="ECO:0000313" key="3">
    <source>
        <dbReference type="EMBL" id="KAK8762298.1"/>
    </source>
</evidence>
<evidence type="ECO:0008006" key="5">
    <source>
        <dbReference type="Google" id="ProtNLM"/>
    </source>
</evidence>
<comment type="caution">
    <text evidence="3">The sequence shown here is derived from an EMBL/GenBank/DDBJ whole genome shotgun (WGS) entry which is preliminary data.</text>
</comment>
<feature type="transmembrane region" description="Helical" evidence="2">
    <location>
        <begin position="127"/>
        <end position="147"/>
    </location>
</feature>
<evidence type="ECO:0000256" key="2">
    <source>
        <dbReference type="SAM" id="Phobius"/>
    </source>
</evidence>
<protein>
    <recommendedName>
        <fullName evidence="5">M13 family peptidase</fullName>
    </recommendedName>
</protein>
<organism evidence="3 4">
    <name type="scientific">Amblyomma americanum</name>
    <name type="common">Lone star tick</name>
    <dbReference type="NCBI Taxonomy" id="6943"/>
    <lineage>
        <taxon>Eukaryota</taxon>
        <taxon>Metazoa</taxon>
        <taxon>Ecdysozoa</taxon>
        <taxon>Arthropoda</taxon>
        <taxon>Chelicerata</taxon>
        <taxon>Arachnida</taxon>
        <taxon>Acari</taxon>
        <taxon>Parasitiformes</taxon>
        <taxon>Ixodida</taxon>
        <taxon>Ixodoidea</taxon>
        <taxon>Ixodidae</taxon>
        <taxon>Amblyomminae</taxon>
        <taxon>Amblyomma</taxon>
    </lineage>
</organism>
<keyword evidence="2" id="KW-0812">Transmembrane</keyword>
<dbReference type="Gene3D" id="1.10.1380.10">
    <property type="entry name" value="Neutral endopeptidase , domain2"/>
    <property type="match status" value="1"/>
</dbReference>
<evidence type="ECO:0000256" key="1">
    <source>
        <dbReference type="SAM" id="MobiDB-lite"/>
    </source>
</evidence>
<dbReference type="EMBL" id="JARKHS020030238">
    <property type="protein sequence ID" value="KAK8762298.1"/>
    <property type="molecule type" value="Genomic_DNA"/>
</dbReference>
<evidence type="ECO:0000313" key="4">
    <source>
        <dbReference type="Proteomes" id="UP001321473"/>
    </source>
</evidence>
<feature type="compositionally biased region" description="Basic and acidic residues" evidence="1">
    <location>
        <begin position="65"/>
        <end position="79"/>
    </location>
</feature>
<dbReference type="InterPro" id="IPR000718">
    <property type="entry name" value="Peptidase_M13"/>
</dbReference>
<proteinExistence type="predicted"/>
<sequence>MESRRDESERSGASKRQDLPTDDAAASKPGPDAAENTGTASLVVREEAKKSELSTDQRSQSQPPRAEESRSRQAPKAHESQQQPQKHGQHGSTKLPHQQESPLRPTQPKQRGASSPVGEFSLYPSPAAILVVFLFTVGGVALSIVAFKSFPRPQYRCLKSACHGVLEYMDAIVDKRVNPCHNFYRHVCSRWLSNATAPAPSSFMADVLRNYTARRHQMMMARLSGSQPADMVSRYYGTCVAYLGVPRTVRDIVNKVLEVSGTTLKSWLNMTSEQAFFKLLQLSFLFRLHALFRLTAGIIESKVYLGIDRANSFKQRLPSAGRHTHGKSYLTTALKAIGDEDINDTIIAPCLALDDTIGFNETLRQVLRSPLTPTSEADCAEFPPTKWIEGTNSQDMKLPAEEVNVLARNFKATCNNLKSVLMHKMSSVKTFYIVALLAVDFLKLDFTRTAASKQLEAESVQRICHHDTVNTFKRLWLPALSEVLSISPTTVEAISGYFSTTQHVIDEEGAAYPKWMNVKDRITALDKARHMSIVTLNIGNVSKEEVDHSRFNPSFGMNNNDWVYNKANVLRRTHIPDDVDEDSTIPEDEEYTQNVEVQLLANSTTNTVVVPHMFAVHPVFFDDISAGSYANVAMLGFHIARKVMALLIGLRESSPWSNDSASYYATARSCYANSSRAFHGVLSDAAFDEAVAAALALRVVFRVGPLVAEGATKSDAPFFSKALFFRRACLSLCAGGRPHADFNSVDQDTASAACTLAVSTMAEFHKTFGCSSSDQMAVPGRCKF</sequence>